<dbReference type="EMBL" id="JAAABM010000005">
    <property type="protein sequence ID" value="KAF7677477.1"/>
    <property type="molecule type" value="Genomic_DNA"/>
</dbReference>
<dbReference type="InterPro" id="IPR036322">
    <property type="entry name" value="WD40_repeat_dom_sf"/>
</dbReference>
<feature type="compositionally biased region" description="Polar residues" evidence="2">
    <location>
        <begin position="1145"/>
        <end position="1158"/>
    </location>
</feature>
<dbReference type="GeneID" id="62202561"/>
<gene>
    <name evidence="5" type="ORF">GT037_004336</name>
</gene>
<feature type="domain" description="Fatty acid desaturase" evidence="4">
    <location>
        <begin position="155"/>
        <end position="371"/>
    </location>
</feature>
<keyword evidence="1" id="KW-0175">Coiled coil</keyword>
<feature type="compositionally biased region" description="Basic residues" evidence="2">
    <location>
        <begin position="951"/>
        <end position="960"/>
    </location>
</feature>
<evidence type="ECO:0000259" key="4">
    <source>
        <dbReference type="Pfam" id="PF00487"/>
    </source>
</evidence>
<evidence type="ECO:0000313" key="5">
    <source>
        <dbReference type="EMBL" id="KAF7677477.1"/>
    </source>
</evidence>
<feature type="non-terminal residue" evidence="5">
    <location>
        <position position="1"/>
    </location>
</feature>
<feature type="coiled-coil region" evidence="1">
    <location>
        <begin position="1391"/>
        <end position="1432"/>
    </location>
</feature>
<dbReference type="GO" id="GO:0006629">
    <property type="term" value="P:lipid metabolic process"/>
    <property type="evidence" value="ECO:0007669"/>
    <property type="project" value="InterPro"/>
</dbReference>
<feature type="region of interest" description="Disordered" evidence="2">
    <location>
        <begin position="1281"/>
        <end position="1305"/>
    </location>
</feature>
<organism evidence="5 6">
    <name type="scientific">Alternaria burnsii</name>
    <dbReference type="NCBI Taxonomy" id="1187904"/>
    <lineage>
        <taxon>Eukaryota</taxon>
        <taxon>Fungi</taxon>
        <taxon>Dikarya</taxon>
        <taxon>Ascomycota</taxon>
        <taxon>Pezizomycotina</taxon>
        <taxon>Dothideomycetes</taxon>
        <taxon>Pleosporomycetidae</taxon>
        <taxon>Pleosporales</taxon>
        <taxon>Pleosporineae</taxon>
        <taxon>Pleosporaceae</taxon>
        <taxon>Alternaria</taxon>
        <taxon>Alternaria sect. Alternaria</taxon>
    </lineage>
</organism>
<name>A0A8H7B8S5_9PLEO</name>
<feature type="transmembrane region" description="Helical" evidence="3">
    <location>
        <begin position="129"/>
        <end position="149"/>
    </location>
</feature>
<feature type="region of interest" description="Disordered" evidence="2">
    <location>
        <begin position="37"/>
        <end position="65"/>
    </location>
</feature>
<feature type="compositionally biased region" description="Low complexity" evidence="2">
    <location>
        <begin position="1133"/>
        <end position="1144"/>
    </location>
</feature>
<protein>
    <submittedName>
        <fullName evidence="5">Fatty acid desaturase</fullName>
    </submittedName>
</protein>
<evidence type="ECO:0000256" key="3">
    <source>
        <dbReference type="SAM" id="Phobius"/>
    </source>
</evidence>
<dbReference type="Pfam" id="PF00487">
    <property type="entry name" value="FA_desaturase"/>
    <property type="match status" value="1"/>
</dbReference>
<feature type="region of interest" description="Disordered" evidence="2">
    <location>
        <begin position="1130"/>
        <end position="1215"/>
    </location>
</feature>
<keyword evidence="6" id="KW-1185">Reference proteome</keyword>
<feature type="compositionally biased region" description="Basic residues" evidence="2">
    <location>
        <begin position="1046"/>
        <end position="1055"/>
    </location>
</feature>
<comment type="caution">
    <text evidence="5">The sequence shown here is derived from an EMBL/GenBank/DDBJ whole genome shotgun (WGS) entry which is preliminary data.</text>
</comment>
<dbReference type="Proteomes" id="UP000596902">
    <property type="component" value="Unassembled WGS sequence"/>
</dbReference>
<dbReference type="Gene3D" id="2.130.10.10">
    <property type="entry name" value="YVTN repeat-like/Quinoprotein amine dehydrogenase"/>
    <property type="match status" value="1"/>
</dbReference>
<dbReference type="RefSeq" id="XP_038787655.1">
    <property type="nucleotide sequence ID" value="XM_038929383.1"/>
</dbReference>
<reference evidence="5" key="1">
    <citation type="submission" date="2020-01" db="EMBL/GenBank/DDBJ databases">
        <authorList>
            <person name="Feng Z.H.Z."/>
        </authorList>
    </citation>
    <scope>NUCLEOTIDE SEQUENCE</scope>
    <source>
        <strain evidence="5">CBS107.38</strain>
    </source>
</reference>
<dbReference type="InterPro" id="IPR005804">
    <property type="entry name" value="FA_desaturase_dom"/>
</dbReference>
<feature type="transmembrane region" description="Helical" evidence="3">
    <location>
        <begin position="284"/>
        <end position="308"/>
    </location>
</feature>
<feature type="region of interest" description="Disordered" evidence="2">
    <location>
        <begin position="880"/>
        <end position="1100"/>
    </location>
</feature>
<sequence length="1442" mass="160964">VVGKMGKLAFPLDKELTGPDRIVLEILQKEYELHETRPAKSTLDTAEDSDDSGVKHSEIVTPSPEDLQDQEQQAIAYLKKLNDPKSDSFETTVCSTVDDSDIKNPLLRQWIIDPYIRWAKQIVRVETDVIMVTHLLLYFCTSVPSAIYLYINFHWWHAVLHCVMQGYYMGPFTLLKHQHIHMRGVLSKKYGFIDRLFPYILDPMMGHTWNSYYYHHVKHHHVEGNGPNDLSSTIRYQRDSVWDFAQYVGRFYFLIWLDLPMYFLRNRKPSLALQAGACEVGNYVFLYMMYNFVSARATTFVFLIPLAFMRLALMTGNWGQHAFVDEVEPDSDFRSSITLIDVPSNRHCYNDGYHTSHHLNPLRHWREHPVAFLSQKKQYSDEHAIVFYNIDYFFLTVNLLRKNYEHIAKCLVPMGDQMQLTLDEKVEMLKRKTRKFSEEEIAEKWGKQIHLFVQRMSIIIRHVFMAPVVTKCSYEAPAAAHSIMIPHDPNLVLLPPHRNDFPKFIIIVLPAMAKSQRLPFEQSLFVTTPNKIHLRTQLARETLFECETANGIVNARASKDNSSLFAVADGQVVILHDASRTKDKKYKLKSGDGEPRLLLFSPDSRTLYFTTTLNNSVQAYSIPDDRLLPSLPSHPSPPNVIAISNNGTVLLSASPNPTTIYLQDQRWGHSAPVDFRPTDTRYSATCAAFQKLDGPAQPSYTNFVIGFQDGLLAMYRLFLPSLRKRPEDSHTNPFQFYQLQPVRVGVIKKLHKPAMGGVLAAQFIPGYKSRVYVSYPATCLSVSTKGSVHSKGRVDGMVLLGGDAAEDAGDVYEGFETLIAIGTQAGKVLVFNALGLLIYEITVGVSITAVEWVSNMAAPSILPTRGLSLSPKPRSVVDIVDAEGSTPSDDETGTVKKTRSPRKSALTRKPAPVGPPPDLFSDESRKFKSRVPSRRASDVLRGSPLRVERVRNKHVKKPSVRPRISVETFQSPPEPSPHNSSHVGAAKSLSKPDPPIQESRRWPEVHQMPSVPAPSRAQLFSAPHRSLSSSEDSHFSDQEWFTPPSTRRRKPKASQRHMSSESPLITSTSTTIRPVPFPQSSPTAFNTPSSLHSCPTSGMMKGESVEHQETAAKVPSGSRIVQKVQRHVTIADPGSSSPFGSSSSLYSRPTAQMLQRPSLSKARELELDLSSTLSDRPNLPIPKPPLRRINSESESRSNVCSCSTPSTRRDSVADESVNDMAGPSKIISRSKAPRDHAFATAAAATTAADSSSSLESLYYPAPGLLAKSNLFQNYNHRNLTPVLPRQPMTNSLDTRANSPSSVYSRSISGAVKDTDLVDAGLAEGTDRSVTSSNAPTPSLPQHHQLSIHALSTPLSNTSPSTLYSLAPPGTFYDRSHAVNRPSVKKSDETGLASVSKEAKSVAEEMKCLSEDQRALRQEVAALREEYRVLEDMLLKPKAKLVV</sequence>
<keyword evidence="3" id="KW-0812">Transmembrane</keyword>
<dbReference type="InterPro" id="IPR015943">
    <property type="entry name" value="WD40/YVTN_repeat-like_dom_sf"/>
</dbReference>
<evidence type="ECO:0000256" key="1">
    <source>
        <dbReference type="SAM" id="Coils"/>
    </source>
</evidence>
<evidence type="ECO:0000313" key="6">
    <source>
        <dbReference type="Proteomes" id="UP000596902"/>
    </source>
</evidence>
<feature type="compositionally biased region" description="Polar residues" evidence="2">
    <location>
        <begin position="1056"/>
        <end position="1096"/>
    </location>
</feature>
<feature type="transmembrane region" description="Helical" evidence="3">
    <location>
        <begin position="155"/>
        <end position="175"/>
    </location>
</feature>
<evidence type="ECO:0000256" key="2">
    <source>
        <dbReference type="SAM" id="MobiDB-lite"/>
    </source>
</evidence>
<reference evidence="5" key="2">
    <citation type="submission" date="2020-08" db="EMBL/GenBank/DDBJ databases">
        <title>Draft Genome Sequence of Cumin Blight Pathogen Alternaria burnsii.</title>
        <authorList>
            <person name="Feng Z."/>
        </authorList>
    </citation>
    <scope>NUCLEOTIDE SEQUENCE</scope>
    <source>
        <strain evidence="5">CBS107.38</strain>
    </source>
</reference>
<dbReference type="PANTHER" id="PTHR36459">
    <property type="entry name" value="ORF"/>
    <property type="match status" value="1"/>
</dbReference>
<feature type="compositionally biased region" description="Basic residues" evidence="2">
    <location>
        <begin position="896"/>
        <end position="906"/>
    </location>
</feature>
<dbReference type="SUPFAM" id="SSF50978">
    <property type="entry name" value="WD40 repeat-like"/>
    <property type="match status" value="1"/>
</dbReference>
<accession>A0A8H7B8S5</accession>
<keyword evidence="3" id="KW-0472">Membrane</keyword>
<feature type="compositionally biased region" description="Polar residues" evidence="2">
    <location>
        <begin position="1287"/>
        <end position="1305"/>
    </location>
</feature>
<proteinExistence type="predicted"/>
<keyword evidence="3" id="KW-1133">Transmembrane helix</keyword>
<dbReference type="PANTHER" id="PTHR36459:SF1">
    <property type="entry name" value="FATTY ACID DESATURASE DOMAIN-CONTAINING PROTEIN-RELATED"/>
    <property type="match status" value="1"/>
</dbReference>